<evidence type="ECO:0000313" key="9">
    <source>
        <dbReference type="Proteomes" id="UP000055024"/>
    </source>
</evidence>
<dbReference type="Gene3D" id="2.30.29.30">
    <property type="entry name" value="Pleckstrin-homology domain (PH domain)/Phosphotyrosine-binding domain (PTB)"/>
    <property type="match status" value="2"/>
</dbReference>
<dbReference type="OrthoDB" id="9975356at2759"/>
<dbReference type="SMART" id="SM00228">
    <property type="entry name" value="PDZ"/>
    <property type="match status" value="1"/>
</dbReference>
<name>A0A0V1I1Y7_9BILA</name>
<feature type="compositionally biased region" description="Low complexity" evidence="5">
    <location>
        <begin position="12"/>
        <end position="22"/>
    </location>
</feature>
<evidence type="ECO:0000259" key="6">
    <source>
        <dbReference type="PROSITE" id="PS50003"/>
    </source>
</evidence>
<feature type="compositionally biased region" description="Basic and acidic residues" evidence="5">
    <location>
        <begin position="1"/>
        <end position="11"/>
    </location>
</feature>
<dbReference type="InterPro" id="IPR055108">
    <property type="entry name" value="Syntrophin_4th"/>
</dbReference>
<proteinExistence type="inferred from homology"/>
<dbReference type="Pfam" id="PF00595">
    <property type="entry name" value="PDZ"/>
    <property type="match status" value="1"/>
</dbReference>
<evidence type="ECO:0000256" key="1">
    <source>
        <dbReference type="ARBA" id="ARBA00004245"/>
    </source>
</evidence>
<dbReference type="Proteomes" id="UP000055024">
    <property type="component" value="Unassembled WGS sequence"/>
</dbReference>
<dbReference type="InterPro" id="IPR015482">
    <property type="entry name" value="Syntrophin"/>
</dbReference>
<comment type="caution">
    <text evidence="8">The sequence shown here is derived from an EMBL/GenBank/DDBJ whole genome shotgun (WGS) entry which is preliminary data.</text>
</comment>
<evidence type="ECO:0000256" key="2">
    <source>
        <dbReference type="ARBA" id="ARBA00010798"/>
    </source>
</evidence>
<dbReference type="AlphaFoldDB" id="A0A0V1I1Y7"/>
<keyword evidence="3" id="KW-0963">Cytoplasm</keyword>
<dbReference type="GO" id="GO:0016010">
    <property type="term" value="C:dystrophin-associated glycoprotein complex"/>
    <property type="evidence" value="ECO:0007669"/>
    <property type="project" value="TreeGrafter"/>
</dbReference>
<dbReference type="CDD" id="cd00821">
    <property type="entry name" value="PH"/>
    <property type="match status" value="1"/>
</dbReference>
<evidence type="ECO:0000313" key="8">
    <source>
        <dbReference type="EMBL" id="KRZ16906.1"/>
    </source>
</evidence>
<accession>A0A0V1I1Y7</accession>
<feature type="domain" description="PDZ" evidence="7">
    <location>
        <begin position="103"/>
        <end position="194"/>
    </location>
</feature>
<comment type="similarity">
    <text evidence="2">Belongs to the syntrophin family.</text>
</comment>
<dbReference type="InterPro" id="IPR001478">
    <property type="entry name" value="PDZ"/>
</dbReference>
<feature type="region of interest" description="Disordered" evidence="5">
    <location>
        <begin position="1"/>
        <end position="22"/>
    </location>
</feature>
<dbReference type="EMBL" id="JYDP01000009">
    <property type="protein sequence ID" value="KRZ16906.1"/>
    <property type="molecule type" value="Genomic_DNA"/>
</dbReference>
<dbReference type="GO" id="GO:0005198">
    <property type="term" value="F:structural molecule activity"/>
    <property type="evidence" value="ECO:0007669"/>
    <property type="project" value="InterPro"/>
</dbReference>
<evidence type="ECO:0000259" key="7">
    <source>
        <dbReference type="PROSITE" id="PS50106"/>
    </source>
</evidence>
<dbReference type="PANTHER" id="PTHR10554">
    <property type="entry name" value="SYNTROPHIN"/>
    <property type="match status" value="1"/>
</dbReference>
<dbReference type="Pfam" id="PF00169">
    <property type="entry name" value="PH"/>
    <property type="match status" value="1"/>
</dbReference>
<dbReference type="STRING" id="268475.A0A0V1I1Y7"/>
<dbReference type="InterPro" id="IPR036034">
    <property type="entry name" value="PDZ_sf"/>
</dbReference>
<dbReference type="GO" id="GO:0005856">
    <property type="term" value="C:cytoskeleton"/>
    <property type="evidence" value="ECO:0007669"/>
    <property type="project" value="UniProtKB-SubCell"/>
</dbReference>
<dbReference type="InterPro" id="IPR011993">
    <property type="entry name" value="PH-like_dom_sf"/>
</dbReference>
<keyword evidence="9" id="KW-1185">Reference proteome</keyword>
<evidence type="ECO:0000256" key="4">
    <source>
        <dbReference type="ARBA" id="ARBA00023212"/>
    </source>
</evidence>
<dbReference type="InterPro" id="IPR001849">
    <property type="entry name" value="PH_domain"/>
</dbReference>
<comment type="subcellular location">
    <subcellularLocation>
        <location evidence="1">Cytoplasm</location>
        <location evidence="1">Cytoskeleton</location>
    </subcellularLocation>
</comment>
<dbReference type="SUPFAM" id="SSF50729">
    <property type="entry name" value="PH domain-like"/>
    <property type="match status" value="2"/>
</dbReference>
<feature type="domain" description="PH" evidence="6">
    <location>
        <begin position="342"/>
        <end position="458"/>
    </location>
</feature>
<dbReference type="Gene3D" id="2.30.42.10">
    <property type="match status" value="1"/>
</dbReference>
<organism evidence="8 9">
    <name type="scientific">Trichinella zimbabwensis</name>
    <dbReference type="NCBI Taxonomy" id="268475"/>
    <lineage>
        <taxon>Eukaryota</taxon>
        <taxon>Metazoa</taxon>
        <taxon>Ecdysozoa</taxon>
        <taxon>Nematoda</taxon>
        <taxon>Enoplea</taxon>
        <taxon>Dorylaimia</taxon>
        <taxon>Trichinellida</taxon>
        <taxon>Trichinellidae</taxon>
        <taxon>Trichinella</taxon>
    </lineage>
</organism>
<evidence type="ECO:0000256" key="5">
    <source>
        <dbReference type="SAM" id="MobiDB-lite"/>
    </source>
</evidence>
<gene>
    <name evidence="8" type="primary">SNTG2</name>
    <name evidence="8" type="ORF">T11_5419</name>
</gene>
<dbReference type="Pfam" id="PF23012">
    <property type="entry name" value="Syntrophin_4th"/>
    <property type="match status" value="1"/>
</dbReference>
<dbReference type="PANTHER" id="PTHR10554:SF1">
    <property type="entry name" value="FI16515P1"/>
    <property type="match status" value="1"/>
</dbReference>
<protein>
    <submittedName>
        <fullName evidence="8">Gamma-2-syntrophin</fullName>
    </submittedName>
</protein>
<evidence type="ECO:0000256" key="3">
    <source>
        <dbReference type="ARBA" id="ARBA00022490"/>
    </source>
</evidence>
<dbReference type="SUPFAM" id="SSF50156">
    <property type="entry name" value="PDZ domain-like"/>
    <property type="match status" value="1"/>
</dbReference>
<keyword evidence="4" id="KW-0206">Cytoskeleton</keyword>
<dbReference type="PROSITE" id="PS50003">
    <property type="entry name" value="PH_DOMAIN"/>
    <property type="match status" value="1"/>
</dbReference>
<reference evidence="8 9" key="1">
    <citation type="submission" date="2015-01" db="EMBL/GenBank/DDBJ databases">
        <title>Evolution of Trichinella species and genotypes.</title>
        <authorList>
            <person name="Korhonen P.K."/>
            <person name="Edoardo P."/>
            <person name="Giuseppe L.R."/>
            <person name="Gasser R.B."/>
        </authorList>
    </citation>
    <scope>NUCLEOTIDE SEQUENCE [LARGE SCALE GENOMIC DNA]</scope>
    <source>
        <strain evidence="8">ISS1029</strain>
    </source>
</reference>
<sequence>MPHRSSSRETARSGSTLSSRTSYKSISRSLKPKVYGDIYSSFELPGTKIYRSDELYHGLVLLSDNKGFGYPARIELTPETLTVQLPKAFGSSELERLTESIRTVTISRHPDGGLGFSIKETNFRVVKMDLAKFPLLCLRYQKCNYVSCSDAPLFIGDTIIAINDELVEGKTHDEVVQMLHDSGSEVKLKVKFNSGMAQFLCKGMLKISIKCNYFYNFFLIGTMSTDSRRNGSNGDKISQASDHENFISLVNVASDIQPPKGWKNFVILPLQMAYITRYLWGTDKLRSNGFEVRSVDGSSSGVIHCEDPKVLSLWVGYIDSHISELNNKSIKLSNKYLHPDELIVYLGWLCERVNVTNAESGDFLKTWEPRFVMLKGNEFYLFETPPLSAEELKSSLTCQKILETRFRDLKEHEKVGKREHCFIVETAYGESLYLSVESSDQFVQLRGAWQRCTYYAINKLETYTFACAMEDRPSAIIFDIRHGIGMYDVPTKKYLRWYKFSELQSSADDGKLRIRLVFYNKKFENNQHILDLDCTDFRKLIFYLHAFLLARIMSVDPDYLNLKTQKEKAVSTAPVGTV</sequence>
<dbReference type="PROSITE" id="PS50106">
    <property type="entry name" value="PDZ"/>
    <property type="match status" value="1"/>
</dbReference>